<dbReference type="Proteomes" id="UP001140206">
    <property type="component" value="Chromosome 2"/>
</dbReference>
<proteinExistence type="predicted"/>
<feature type="transmembrane region" description="Helical" evidence="1">
    <location>
        <begin position="257"/>
        <end position="274"/>
    </location>
</feature>
<evidence type="ECO:0000313" key="2">
    <source>
        <dbReference type="EMBL" id="KAJ4785540.1"/>
    </source>
</evidence>
<name>A0AAV8EVY2_9POAL</name>
<reference evidence="2" key="1">
    <citation type="submission" date="2022-08" db="EMBL/GenBank/DDBJ databases">
        <authorList>
            <person name="Marques A."/>
        </authorList>
    </citation>
    <scope>NUCLEOTIDE SEQUENCE</scope>
    <source>
        <strain evidence="2">RhyPub2mFocal</strain>
        <tissue evidence="2">Leaves</tissue>
    </source>
</reference>
<evidence type="ECO:0000256" key="1">
    <source>
        <dbReference type="SAM" id="Phobius"/>
    </source>
</evidence>
<dbReference type="EMBL" id="JAMFTS010000002">
    <property type="protein sequence ID" value="KAJ4785540.1"/>
    <property type="molecule type" value="Genomic_DNA"/>
</dbReference>
<dbReference type="InterPro" id="IPR040304">
    <property type="entry name" value="ATG8-IP-1/2"/>
</dbReference>
<gene>
    <name evidence="2" type="ORF">LUZ62_036786</name>
</gene>
<keyword evidence="1" id="KW-0812">Transmembrane</keyword>
<keyword evidence="1" id="KW-0472">Membrane</keyword>
<dbReference type="PANTHER" id="PTHR34797">
    <property type="entry name" value="ATG8-INTERACTING PROTEIN 2"/>
    <property type="match status" value="1"/>
</dbReference>
<dbReference type="AlphaFoldDB" id="A0AAV8EVY2"/>
<comment type="caution">
    <text evidence="2">The sequence shown here is derived from an EMBL/GenBank/DDBJ whole genome shotgun (WGS) entry which is preliminary data.</text>
</comment>
<organism evidence="2 3">
    <name type="scientific">Rhynchospora pubera</name>
    <dbReference type="NCBI Taxonomy" id="906938"/>
    <lineage>
        <taxon>Eukaryota</taxon>
        <taxon>Viridiplantae</taxon>
        <taxon>Streptophyta</taxon>
        <taxon>Embryophyta</taxon>
        <taxon>Tracheophyta</taxon>
        <taxon>Spermatophyta</taxon>
        <taxon>Magnoliopsida</taxon>
        <taxon>Liliopsida</taxon>
        <taxon>Poales</taxon>
        <taxon>Cyperaceae</taxon>
        <taxon>Cyperoideae</taxon>
        <taxon>Rhynchosporeae</taxon>
        <taxon>Rhynchospora</taxon>
    </lineage>
</organism>
<keyword evidence="3" id="KW-1185">Reference proteome</keyword>
<protein>
    <submittedName>
        <fullName evidence="2">Mesoderm induction early response protein</fullName>
    </submittedName>
</protein>
<accession>A0AAV8EVY2</accession>
<keyword evidence="1" id="KW-1133">Transmembrane helix</keyword>
<dbReference type="PANTHER" id="PTHR34797:SF1">
    <property type="entry name" value="ATG8-INTERACTING PROTEIN 2"/>
    <property type="match status" value="1"/>
</dbReference>
<sequence length="305" mass="34719">MAFSSWPSDLFSTGIKDVHCVGHSRGFRFPAPNRIDSRRESTRRTSAPFTISLSLSDLDPFLSSPRFRLYSQPSPLNRSLSLSLSSPVLEKKKEIQNFYHIRKMSDDGKGAEGSTSKETDWDMLSSISSSAYTEKEPTTESLFLPDHFVFPPNEHENLPIESELPEPELEPEPVIEEAEEQLQEGIDYQSSPEVIKYFEEGQRIAVHDSDEEETGSALIEDDGIKNEEGDGERALPCEAWWKRRAICLYKNVKEANTIWSVLVAAAVMGIVILGQRWHKEKWQVNSRWRFNINNEAMSKILGSKH</sequence>
<evidence type="ECO:0000313" key="3">
    <source>
        <dbReference type="Proteomes" id="UP001140206"/>
    </source>
</evidence>